<feature type="region of interest" description="Disordered" evidence="3">
    <location>
        <begin position="298"/>
        <end position="317"/>
    </location>
</feature>
<sequence length="519" mass="58988">MITQMKNLQVSNNMIRGNQGLNGYTKVSTNSLNSKVIESFIGRNILEHNALVTENAAIANEAGNNDLQESTKLFSIKDVSNDEEFVSKIRMHSIIGIGNEESMQKSKITQSSKVRAKICNFRSTHHEILQRIDQTHNEQFNNYQKYWFSAGLERLKIEEKSREERLEITRYELRRHLKQLTRSNVGKKSPHLSWNSSTSESFNIRNASTSIELQPPSPMDRLVESRPCDSPNCKKPALPCARNCTLHIMHNTDQVLFSYCTAKFADNTQCSVPVFDIFHELPLCVEHARKRDNYKMNQEAKPKKLRKKVKSSAMIRPQKRNKKKKKAVINNISNNGNNIIGHHIEVPPCNIIESSEISDEILTDVPDDSEDLGEDMVEQVLALEEEPLELTNVDQVLVTQATHLLEETDITNVLSTIQVEEFNDFFTVNRNGDYEPTREETEELERALAAVDNDVKSLEKLSQSQGLLGEYMDDHNLVESLVQSSIVPDVFHNGFNTCGDNMVVAQTSRLLSVQPHSHS</sequence>
<evidence type="ECO:0000256" key="3">
    <source>
        <dbReference type="SAM" id="MobiDB-lite"/>
    </source>
</evidence>
<evidence type="ECO:0000256" key="1">
    <source>
        <dbReference type="ARBA" id="ARBA00004123"/>
    </source>
</evidence>
<gene>
    <name evidence="6" type="primary">LOC108568543</name>
</gene>
<dbReference type="Pfam" id="PF13891">
    <property type="entry name" value="zf-C3HC3H_KANSL2"/>
    <property type="match status" value="1"/>
</dbReference>
<dbReference type="GeneID" id="108568543"/>
<dbReference type="PANTHER" id="PTHR16198:SF2">
    <property type="entry name" value="INO80 COMPLEX SUBUNIT D"/>
    <property type="match status" value="1"/>
</dbReference>
<evidence type="ECO:0000256" key="2">
    <source>
        <dbReference type="ARBA" id="ARBA00023242"/>
    </source>
</evidence>
<name>A0ABM1NEF5_NICVS</name>
<keyword evidence="5" id="KW-1185">Reference proteome</keyword>
<accession>A0ABM1NEF5</accession>
<reference evidence="6" key="1">
    <citation type="submission" date="2025-08" db="UniProtKB">
        <authorList>
            <consortium name="RefSeq"/>
        </authorList>
    </citation>
    <scope>IDENTIFICATION</scope>
    <source>
        <tissue evidence="6">Whole Larva</tissue>
    </source>
</reference>
<protein>
    <submittedName>
        <fullName evidence="6">INO80 complex subunit D isoform X1</fullName>
    </submittedName>
</protein>
<organism evidence="5 6">
    <name type="scientific">Nicrophorus vespilloides</name>
    <name type="common">Boreal carrion beetle</name>
    <dbReference type="NCBI Taxonomy" id="110193"/>
    <lineage>
        <taxon>Eukaryota</taxon>
        <taxon>Metazoa</taxon>
        <taxon>Ecdysozoa</taxon>
        <taxon>Arthropoda</taxon>
        <taxon>Hexapoda</taxon>
        <taxon>Insecta</taxon>
        <taxon>Pterygota</taxon>
        <taxon>Neoptera</taxon>
        <taxon>Endopterygota</taxon>
        <taxon>Coleoptera</taxon>
        <taxon>Polyphaga</taxon>
        <taxon>Staphyliniformia</taxon>
        <taxon>Silphidae</taxon>
        <taxon>Nicrophorinae</taxon>
        <taxon>Nicrophorus</taxon>
    </lineage>
</organism>
<evidence type="ECO:0000313" key="6">
    <source>
        <dbReference type="RefSeq" id="XP_017785205.1"/>
    </source>
</evidence>
<dbReference type="PANTHER" id="PTHR16198">
    <property type="match status" value="1"/>
</dbReference>
<keyword evidence="2" id="KW-0539">Nucleus</keyword>
<evidence type="ECO:0000259" key="4">
    <source>
        <dbReference type="Pfam" id="PF13891"/>
    </source>
</evidence>
<evidence type="ECO:0000313" key="5">
    <source>
        <dbReference type="Proteomes" id="UP000695000"/>
    </source>
</evidence>
<feature type="domain" description="KANL2-like probable zinc-finger" evidence="4">
    <location>
        <begin position="229"/>
        <end position="288"/>
    </location>
</feature>
<comment type="subcellular location">
    <subcellularLocation>
        <location evidence="1">Nucleus</location>
    </subcellularLocation>
</comment>
<dbReference type="RefSeq" id="XP_017785205.1">
    <property type="nucleotide sequence ID" value="XM_017929716.1"/>
</dbReference>
<proteinExistence type="predicted"/>
<dbReference type="Proteomes" id="UP000695000">
    <property type="component" value="Unplaced"/>
</dbReference>
<dbReference type="InterPro" id="IPR025927">
    <property type="entry name" value="Znf_KANL2-like"/>
</dbReference>